<accession>A0AA36HT79</accession>
<dbReference type="EMBL" id="CAUJNA010000280">
    <property type="protein sequence ID" value="CAJ1374832.1"/>
    <property type="molecule type" value="Genomic_DNA"/>
</dbReference>
<organism evidence="2 3">
    <name type="scientific">Effrenium voratum</name>
    <dbReference type="NCBI Taxonomy" id="2562239"/>
    <lineage>
        <taxon>Eukaryota</taxon>
        <taxon>Sar</taxon>
        <taxon>Alveolata</taxon>
        <taxon>Dinophyceae</taxon>
        <taxon>Suessiales</taxon>
        <taxon>Symbiodiniaceae</taxon>
        <taxon>Effrenium</taxon>
    </lineage>
</organism>
<protein>
    <submittedName>
        <fullName evidence="2">Uncharacterized protein</fullName>
    </submittedName>
</protein>
<comment type="caution">
    <text evidence="2">The sequence shown here is derived from an EMBL/GenBank/DDBJ whole genome shotgun (WGS) entry which is preliminary data.</text>
</comment>
<dbReference type="AlphaFoldDB" id="A0AA36HT79"/>
<evidence type="ECO:0000313" key="3">
    <source>
        <dbReference type="Proteomes" id="UP001178507"/>
    </source>
</evidence>
<dbReference type="Proteomes" id="UP001178507">
    <property type="component" value="Unassembled WGS sequence"/>
</dbReference>
<evidence type="ECO:0000256" key="1">
    <source>
        <dbReference type="SAM" id="MobiDB-lite"/>
    </source>
</evidence>
<sequence length="352" mass="39240">MPDQDALKAGETSIFLFQAEGFDARRSNQSKRCYVDVFLLDDGKVCSETPVMSTRELGIWWGRQTPAHRIHVGEGSPQPSVPAGCKLLLVVVPQPGTEEREPLRDGEKFFLRMASRPHHQRSTEFTRFSDFLPARIKHRTLVAAKYNETDVTNQVINIYDAELNDVKSSGGTCGQEGDDFVFTNFNALLGDPAPGVPKQLAVTFQVDGEEQTVTAAESEWMRLPRPRHENTECPDYDEFGDWTWGIRHATFGPLDVTAVLRGVLCELGGKLEILKKFGEKGETNLGETDLFGDPQPGVPKKLTVKYVDGEQTWDESQEVRIDRSHWKPSEPWSPARAGAGRGVALAKETRPS</sequence>
<reference evidence="2" key="1">
    <citation type="submission" date="2023-08" db="EMBL/GenBank/DDBJ databases">
        <authorList>
            <person name="Chen Y."/>
            <person name="Shah S."/>
            <person name="Dougan E. K."/>
            <person name="Thang M."/>
            <person name="Chan C."/>
        </authorList>
    </citation>
    <scope>NUCLEOTIDE SEQUENCE</scope>
</reference>
<gene>
    <name evidence="2" type="ORF">EVOR1521_LOCUS4277</name>
</gene>
<proteinExistence type="predicted"/>
<evidence type="ECO:0000313" key="2">
    <source>
        <dbReference type="EMBL" id="CAJ1374832.1"/>
    </source>
</evidence>
<keyword evidence="3" id="KW-1185">Reference proteome</keyword>
<feature type="compositionally biased region" description="Basic and acidic residues" evidence="1">
    <location>
        <begin position="317"/>
        <end position="328"/>
    </location>
</feature>
<name>A0AA36HT79_9DINO</name>
<feature type="region of interest" description="Disordered" evidence="1">
    <location>
        <begin position="313"/>
        <end position="352"/>
    </location>
</feature>